<dbReference type="EMBL" id="JWZX01002983">
    <property type="protein sequence ID" value="KOO25374.1"/>
    <property type="molecule type" value="Genomic_DNA"/>
</dbReference>
<evidence type="ECO:0000313" key="7">
    <source>
        <dbReference type="Proteomes" id="UP000037460"/>
    </source>
</evidence>
<organism evidence="6 7">
    <name type="scientific">Chrysochromulina tobinii</name>
    <dbReference type="NCBI Taxonomy" id="1460289"/>
    <lineage>
        <taxon>Eukaryota</taxon>
        <taxon>Haptista</taxon>
        <taxon>Haptophyta</taxon>
        <taxon>Prymnesiophyceae</taxon>
        <taxon>Prymnesiales</taxon>
        <taxon>Chrysochromulinaceae</taxon>
        <taxon>Chrysochromulina</taxon>
    </lineage>
</organism>
<dbReference type="PANTHER" id="PTHR22753:SF14">
    <property type="entry name" value="MONOACYLGLYCEROL_DIACYLGLYCEROL O-ACYLTRANSFERASE"/>
    <property type="match status" value="1"/>
</dbReference>
<evidence type="ECO:0000256" key="2">
    <source>
        <dbReference type="ARBA" id="ARBA00022679"/>
    </source>
</evidence>
<evidence type="ECO:0000313" key="6">
    <source>
        <dbReference type="EMBL" id="KOO25374.1"/>
    </source>
</evidence>
<accession>A0A0M0JFK8</accession>
<evidence type="ECO:0000256" key="4">
    <source>
        <dbReference type="RuleBase" id="RU367023"/>
    </source>
</evidence>
<dbReference type="GO" id="GO:0005789">
    <property type="term" value="C:endoplasmic reticulum membrane"/>
    <property type="evidence" value="ECO:0007669"/>
    <property type="project" value="UniProtKB-SubCell"/>
</dbReference>
<evidence type="ECO:0000256" key="1">
    <source>
        <dbReference type="ARBA" id="ARBA00005420"/>
    </source>
</evidence>
<gene>
    <name evidence="6" type="ORF">Ctob_013211</name>
</gene>
<keyword evidence="2 4" id="KW-0808">Transferase</keyword>
<dbReference type="GO" id="GO:0008374">
    <property type="term" value="F:O-acyltransferase activity"/>
    <property type="evidence" value="ECO:0007669"/>
    <property type="project" value="InterPro"/>
</dbReference>
<dbReference type="OrthoDB" id="44277at2759"/>
<comment type="subcellular location">
    <subcellularLocation>
        <location evidence="4">Endoplasmic reticulum membrane</location>
        <topology evidence="4">Multi-pass membrane protein</topology>
    </subcellularLocation>
</comment>
<feature type="region of interest" description="Disordered" evidence="5">
    <location>
        <begin position="1"/>
        <end position="27"/>
    </location>
</feature>
<evidence type="ECO:0000256" key="5">
    <source>
        <dbReference type="SAM" id="MobiDB-lite"/>
    </source>
</evidence>
<dbReference type="EC" id="2.3.1.-" evidence="4"/>
<proteinExistence type="inferred from homology"/>
<keyword evidence="4" id="KW-0256">Endoplasmic reticulum</keyword>
<dbReference type="Pfam" id="PF03982">
    <property type="entry name" value="DAGAT"/>
    <property type="match status" value="1"/>
</dbReference>
<sequence length="327" mass="36012">MAATTRVGLSDAAESEQQLEQQPDLDPAPNSLFETWLQSMRRLFSPLFFTVVGDTGLLGERLEPGVQGLQLPTDGRPVLFVGNHQLYGFDGPLLVEELLRERGRRLRPMVFPPLLAKESPLAPFPYPLPGTAETFERFGATPVSARSLLGALQRGESVLLFPGGAREVFKRKGEDYALFWGDEPDIVRLAARVNATIVPFSGLGGDESFTMALDSEELLAMPAVGDFFKQRIEALPSLVPGDIFVPPFGYISPARHYFLFGRPIDLRGVDPNDRETCARVYAEVRGAVEGGITRLQLEVRANDPYRELVPRTAWEAMFDAQAPGPAL</sequence>
<dbReference type="Proteomes" id="UP000037460">
    <property type="component" value="Unassembled WGS sequence"/>
</dbReference>
<protein>
    <recommendedName>
        <fullName evidence="4">Acyltransferase</fullName>
        <ecNumber evidence="4">2.3.1.-</ecNumber>
    </recommendedName>
</protein>
<keyword evidence="7" id="KW-1185">Reference proteome</keyword>
<comment type="caution">
    <text evidence="6">The sequence shown here is derived from an EMBL/GenBank/DDBJ whole genome shotgun (WGS) entry which is preliminary data.</text>
</comment>
<keyword evidence="3" id="KW-0012">Acyltransferase</keyword>
<dbReference type="AlphaFoldDB" id="A0A0M0JFK8"/>
<name>A0A0M0JFK8_9EUKA</name>
<comment type="similarity">
    <text evidence="1 4">Belongs to the diacylglycerol acyltransferase family.</text>
</comment>
<dbReference type="PANTHER" id="PTHR22753">
    <property type="entry name" value="TRANSMEMBRANE PROTEIN 68"/>
    <property type="match status" value="1"/>
</dbReference>
<dbReference type="InterPro" id="IPR007130">
    <property type="entry name" value="DAGAT"/>
</dbReference>
<evidence type="ECO:0000256" key="3">
    <source>
        <dbReference type="ARBA" id="ARBA00023315"/>
    </source>
</evidence>
<reference evidence="7" key="1">
    <citation type="journal article" date="2015" name="PLoS Genet.">
        <title>Genome Sequence and Transcriptome Analyses of Chrysochromulina tobin: Metabolic Tools for Enhanced Algal Fitness in the Prominent Order Prymnesiales (Haptophyceae).</title>
        <authorList>
            <person name="Hovde B.T."/>
            <person name="Deodato C.R."/>
            <person name="Hunsperger H.M."/>
            <person name="Ryken S.A."/>
            <person name="Yost W."/>
            <person name="Jha R.K."/>
            <person name="Patterson J."/>
            <person name="Monnat R.J. Jr."/>
            <person name="Barlow S.B."/>
            <person name="Starkenburg S.R."/>
            <person name="Cattolico R.A."/>
        </authorList>
    </citation>
    <scope>NUCLEOTIDE SEQUENCE</scope>
    <source>
        <strain evidence="7">CCMP291</strain>
    </source>
</reference>